<protein>
    <submittedName>
        <fullName evidence="2">Proline-rich protein 2-like</fullName>
    </submittedName>
</protein>
<name>A0A8B7W670_CASCN</name>
<dbReference type="AlphaFoldDB" id="A0A8B7W670"/>
<gene>
    <name evidence="2" type="primary">LOC109698161</name>
</gene>
<feature type="compositionally biased region" description="Basic residues" evidence="1">
    <location>
        <begin position="53"/>
        <end position="71"/>
    </location>
</feature>
<proteinExistence type="predicted"/>
<reference evidence="2" key="1">
    <citation type="submission" date="2025-08" db="UniProtKB">
        <authorList>
            <consortium name="RefSeq"/>
        </authorList>
    </citation>
    <scope>IDENTIFICATION</scope>
    <source>
        <tissue evidence="2">Leukocyte</tissue>
    </source>
</reference>
<feature type="compositionally biased region" description="Basic and acidic residues" evidence="1">
    <location>
        <begin position="236"/>
        <end position="248"/>
    </location>
</feature>
<evidence type="ECO:0000256" key="1">
    <source>
        <dbReference type="SAM" id="MobiDB-lite"/>
    </source>
</evidence>
<accession>A0A8B7W670</accession>
<dbReference type="RefSeq" id="XP_020037760.1">
    <property type="nucleotide sequence ID" value="XM_020182171.1"/>
</dbReference>
<dbReference type="KEGG" id="ccan:109698161"/>
<sequence>MHTQGPGEEAKLGSARDRPLFTHPAAPGSRPREGFPAARGLVAPHEPPASRGTRGRKGRSTRATRWTRRRPQRQDAPSARPEGSRQGPLGAAGGGDPEKASRHTHLEQRPPPLRHGRRRGGSSWSRKPSPPPPEGTSAAPGSAAKPCSPEGAVVAAAAAAEAQSSPGRIGSRAAAPTRDPGSTAEPGRGLRLRRDNRGAADRQPRRSLLQRCGGRSSHPRCWATAPPGPHVRLRRRDCGGRAGHERQGTLRSAAWGWRGPRASCAARSPPLTTFPESRKPRFPPTPGGPHPSQTSAPFPSLQKVRESSGHLSSHLSAGVCGNQLVSSVVGAGGTLLVP</sequence>
<feature type="region of interest" description="Disordered" evidence="1">
    <location>
        <begin position="1"/>
        <end position="313"/>
    </location>
</feature>
<feature type="compositionally biased region" description="Basic and acidic residues" evidence="1">
    <location>
        <begin position="192"/>
        <end position="204"/>
    </location>
</feature>
<feature type="compositionally biased region" description="Low complexity" evidence="1">
    <location>
        <begin position="135"/>
        <end position="144"/>
    </location>
</feature>
<organism evidence="2">
    <name type="scientific">Castor canadensis</name>
    <name type="common">American beaver</name>
    <dbReference type="NCBI Taxonomy" id="51338"/>
    <lineage>
        <taxon>Eukaryota</taxon>
        <taxon>Metazoa</taxon>
        <taxon>Chordata</taxon>
        <taxon>Craniata</taxon>
        <taxon>Vertebrata</taxon>
        <taxon>Euteleostomi</taxon>
        <taxon>Mammalia</taxon>
        <taxon>Eutheria</taxon>
        <taxon>Euarchontoglires</taxon>
        <taxon>Glires</taxon>
        <taxon>Rodentia</taxon>
        <taxon>Castorimorpha</taxon>
        <taxon>Castoridae</taxon>
        <taxon>Castor</taxon>
    </lineage>
</organism>
<feature type="compositionally biased region" description="Basic and acidic residues" evidence="1">
    <location>
        <begin position="8"/>
        <end position="20"/>
    </location>
</feature>
<evidence type="ECO:0000313" key="2">
    <source>
        <dbReference type="RefSeq" id="XP_020037760.1"/>
    </source>
</evidence>
<feature type="compositionally biased region" description="Basic and acidic residues" evidence="1">
    <location>
        <begin position="96"/>
        <end position="108"/>
    </location>
</feature>
<feature type="compositionally biased region" description="Low complexity" evidence="1">
    <location>
        <begin position="152"/>
        <end position="162"/>
    </location>
</feature>